<organism evidence="1 2">
    <name type="scientific">Campylobacter rectus</name>
    <name type="common">Wolinella recta</name>
    <dbReference type="NCBI Taxonomy" id="203"/>
    <lineage>
        <taxon>Bacteria</taxon>
        <taxon>Pseudomonadati</taxon>
        <taxon>Campylobacterota</taxon>
        <taxon>Epsilonproteobacteria</taxon>
        <taxon>Campylobacterales</taxon>
        <taxon>Campylobacteraceae</taxon>
        <taxon>Campylobacter</taxon>
    </lineage>
</organism>
<accession>A0A6G5QPC6</accession>
<protein>
    <submittedName>
        <fullName evidence="1">Uncharacterized protein</fullName>
    </submittedName>
</protein>
<dbReference type="AlphaFoldDB" id="A0A6G5QPC6"/>
<dbReference type="Proteomes" id="UP000502377">
    <property type="component" value="Chromosome"/>
</dbReference>
<dbReference type="RefSeq" id="WP_124853114.1">
    <property type="nucleotide sequence ID" value="NZ_CP012543.1"/>
</dbReference>
<name>A0A6G5QPC6_CAMRE</name>
<gene>
    <name evidence="1" type="ORF">CRECT_1956</name>
</gene>
<dbReference type="KEGG" id="crx:CRECT_1956"/>
<dbReference type="EMBL" id="CP012543">
    <property type="protein sequence ID" value="QCD47565.1"/>
    <property type="molecule type" value="Genomic_DNA"/>
</dbReference>
<reference evidence="1 2" key="1">
    <citation type="submission" date="2016-07" db="EMBL/GenBank/DDBJ databases">
        <title>Comparative genomics of the Campylobacter concisus group.</title>
        <authorList>
            <person name="Miller W.G."/>
            <person name="Yee E."/>
            <person name="Chapman M.H."/>
            <person name="Huynh S."/>
            <person name="Bono J.L."/>
            <person name="On S.L.W."/>
            <person name="StLeger J."/>
            <person name="Foster G."/>
            <person name="Parker C.T."/>
        </authorList>
    </citation>
    <scope>NUCLEOTIDE SEQUENCE [LARGE SCALE GENOMIC DNA]</scope>
    <source>
        <strain evidence="1 2">ATCC 33238</strain>
    </source>
</reference>
<evidence type="ECO:0000313" key="2">
    <source>
        <dbReference type="Proteomes" id="UP000502377"/>
    </source>
</evidence>
<evidence type="ECO:0000313" key="1">
    <source>
        <dbReference type="EMBL" id="QCD47565.1"/>
    </source>
</evidence>
<proteinExistence type="predicted"/>
<sequence length="109" mass="12917">MIRNFLRKKFLNKIVFVAVLEVGAYGVKKYLQSYTNRQRFFDILDDTVSFVKKSVKRGFEQDIGADFSCEIREVFYTFESMKSKSFEIFFELQKALTEIRNIKTRLNGT</sequence>